<dbReference type="Proteomes" id="UP000240357">
    <property type="component" value="Unassembled WGS sequence"/>
</dbReference>
<dbReference type="AlphaFoldDB" id="A0A2T2YFX4"/>
<evidence type="ECO:0000313" key="5">
    <source>
        <dbReference type="EMBL" id="PSR54393.1"/>
    </source>
</evidence>
<dbReference type="NCBIfam" id="TIGR01451">
    <property type="entry name" value="B_ant_repeat"/>
    <property type="match status" value="3"/>
</dbReference>
<dbReference type="Pfam" id="PF11999">
    <property type="entry name" value="Ice_binding"/>
    <property type="match status" value="1"/>
</dbReference>
<dbReference type="InterPro" id="IPR047589">
    <property type="entry name" value="DUF11_rpt"/>
</dbReference>
<reference evidence="5 6" key="1">
    <citation type="submission" date="2018-03" db="EMBL/GenBank/DDBJ databases">
        <title>Adhaeribacter sp. HMF7605 Genome sequencing and assembly.</title>
        <authorList>
            <person name="Kang H."/>
            <person name="Kang J."/>
            <person name="Cha I."/>
            <person name="Kim H."/>
            <person name="Joh K."/>
        </authorList>
    </citation>
    <scope>NUCLEOTIDE SEQUENCE [LARGE SCALE GENOMIC DNA]</scope>
    <source>
        <strain evidence="5 6">HMF7605</strain>
    </source>
</reference>
<dbReference type="InterPro" id="IPR021884">
    <property type="entry name" value="Ice-bd_prot"/>
</dbReference>
<dbReference type="PANTHER" id="PTHR34819:SF3">
    <property type="entry name" value="CELL SURFACE PROTEIN"/>
    <property type="match status" value="1"/>
</dbReference>
<organism evidence="5 6">
    <name type="scientific">Adhaeribacter arboris</name>
    <dbReference type="NCBI Taxonomy" id="2072846"/>
    <lineage>
        <taxon>Bacteria</taxon>
        <taxon>Pseudomonadati</taxon>
        <taxon>Bacteroidota</taxon>
        <taxon>Cytophagia</taxon>
        <taxon>Cytophagales</taxon>
        <taxon>Hymenobacteraceae</taxon>
        <taxon>Adhaeribacter</taxon>
    </lineage>
</organism>
<dbReference type="InterPro" id="IPR001434">
    <property type="entry name" value="OmcB-like_DUF11"/>
</dbReference>
<feature type="domain" description="DUF11" evidence="3">
    <location>
        <begin position="521"/>
        <end position="634"/>
    </location>
</feature>
<dbReference type="PANTHER" id="PTHR34819">
    <property type="entry name" value="LARGE CYSTEINE-RICH PERIPLASMIC PROTEIN OMCB"/>
    <property type="match status" value="1"/>
</dbReference>
<dbReference type="InterPro" id="IPR051172">
    <property type="entry name" value="Chlamydia_OmcB"/>
</dbReference>
<dbReference type="Pfam" id="PF19408">
    <property type="entry name" value="PKD_6"/>
    <property type="match status" value="3"/>
</dbReference>
<dbReference type="NCBIfam" id="TIGR04131">
    <property type="entry name" value="Bac_Flav_CTERM"/>
    <property type="match status" value="1"/>
</dbReference>
<dbReference type="EMBL" id="PYFT01000001">
    <property type="protein sequence ID" value="PSR54393.1"/>
    <property type="molecule type" value="Genomic_DNA"/>
</dbReference>
<keyword evidence="6" id="KW-1185">Reference proteome</keyword>
<dbReference type="InterPro" id="IPR045829">
    <property type="entry name" value="PKD_6"/>
</dbReference>
<evidence type="ECO:0008006" key="7">
    <source>
        <dbReference type="Google" id="ProtNLM"/>
    </source>
</evidence>
<keyword evidence="2" id="KW-0732">Signal</keyword>
<dbReference type="RefSeq" id="WP_106930036.1">
    <property type="nucleotide sequence ID" value="NZ_PYFT01000001.1"/>
</dbReference>
<evidence type="ECO:0000256" key="1">
    <source>
        <dbReference type="ARBA" id="ARBA00005445"/>
    </source>
</evidence>
<protein>
    <recommendedName>
        <fullName evidence="7">DUF11 domain-containing protein</fullName>
    </recommendedName>
</protein>
<comment type="caution">
    <text evidence="5">The sequence shown here is derived from an EMBL/GenBank/DDBJ whole genome shotgun (WGS) entry which is preliminary data.</text>
</comment>
<dbReference type="InterPro" id="IPR013783">
    <property type="entry name" value="Ig-like_fold"/>
</dbReference>
<dbReference type="Pfam" id="PF01345">
    <property type="entry name" value="DUF11"/>
    <property type="match status" value="3"/>
</dbReference>
<accession>A0A2T2YFX4</accession>
<evidence type="ECO:0000259" key="4">
    <source>
        <dbReference type="Pfam" id="PF19408"/>
    </source>
</evidence>
<evidence type="ECO:0000313" key="6">
    <source>
        <dbReference type="Proteomes" id="UP000240357"/>
    </source>
</evidence>
<comment type="similarity">
    <text evidence="1">Belongs to the ice-binding protein family.</text>
</comment>
<gene>
    <name evidence="5" type="ORF">AHMF7605_13170</name>
</gene>
<feature type="domain" description="PKD-like" evidence="4">
    <location>
        <begin position="642"/>
        <end position="720"/>
    </location>
</feature>
<feature type="domain" description="DUF11" evidence="3">
    <location>
        <begin position="259"/>
        <end position="379"/>
    </location>
</feature>
<evidence type="ECO:0000256" key="2">
    <source>
        <dbReference type="ARBA" id="ARBA00022729"/>
    </source>
</evidence>
<name>A0A2T2YFX4_9BACT</name>
<feature type="domain" description="PKD-like" evidence="4">
    <location>
        <begin position="817"/>
        <end position="889"/>
    </location>
</feature>
<proteinExistence type="inferred from homology"/>
<sequence>MRNVLLIFSFLLLTYRLYAQQQKVPDLKEAQDFAVLGPAGVSNTDASVVFADLAVTTGTLTGFDPEVGPGVVIGTTEVNTPNAEAVLQSAREAYDFVKNQPTEYTHDPKLGNGFTPLGDPEVTNGMILSPGVYSFNDPNVLLSGLLRLDGQNRTDAVFIFKIEGNFSFEPGSVIAMERGAQAKNVFFQINGVLIPAAGGVPDANAVLQGNYLVNNNGSETGEAIRLSEGTSVEGRVLALNGSVTLQDNNIYLANIIEADLSIEKKSNRNTVPLGELVTFTVTVTNYGPQEAANVEVVEDFPYANLEVVDYSAPGSVRVTFDPDKKVFLFKLGNMKVKDKVVVTVTAKAIAAANVVTNKVAVKADTQDSNPIKNNAEVSIRIPTASANLYVTKTVNKTTAKVGDNLHYVVTVENLGPDKATNVALTETFPIGFLSIIKTSVNTGIYTQNVSVDPTSTYSQNIFTIGDLGVNEKAILTIDARIIKNGRITNTALITNNAVLDPAGLNNKATVVTDAGAVPLVDLQIIKKANGSTVTLGNEVTYTLTARNNGPTNATGVVVTDVLSTDLKFVRASSEGQFDASTGTYNWIIGSLAAGEEKSVTLTAIPLIAGQIANSAIITGNQLDLISGNDYSEVVICVSPSLPVLAAGKNEVCVGDIVTYSVDNINGVTGFQYILPTGFTKITGSNSTIVVKVEDTAKDNSEISILPININSLCSNGEPLKVQVRVNRPPALPGSITGPVTACVGSEQSFSIAPVAGAENYTWSVPANWQIRAGQNTNTITVLVGTNPGKVSVLVSNSCGIGGSTETNTITPSVVPATAVISDKSGPCTGLMYSVTEVPGTTNYTWSVPEGFTITSGQGTSTIKVIADQLDRRGTISVTAFNAAGCNSIAATLEANAKAADANLTFPTAFTPNGDDKNEAWIVDNLLKFPDNDIQILNRWGNEVFRAKNYQNNWRATGLGEGTYFYVLRVKPCEGNYKVYRGYITVVR</sequence>
<feature type="domain" description="PKD-like" evidence="4">
    <location>
        <begin position="728"/>
        <end position="805"/>
    </location>
</feature>
<dbReference type="Pfam" id="PF13585">
    <property type="entry name" value="CHU_C"/>
    <property type="match status" value="1"/>
</dbReference>
<dbReference type="OrthoDB" id="2582440at2"/>
<evidence type="ECO:0000259" key="3">
    <source>
        <dbReference type="Pfam" id="PF01345"/>
    </source>
</evidence>
<dbReference type="Gene3D" id="2.60.40.10">
    <property type="entry name" value="Immunoglobulins"/>
    <property type="match status" value="1"/>
</dbReference>
<dbReference type="InterPro" id="IPR026341">
    <property type="entry name" value="T9SS_type_B"/>
</dbReference>
<feature type="domain" description="DUF11" evidence="3">
    <location>
        <begin position="388"/>
        <end position="510"/>
    </location>
</feature>